<name>A0AAF0V896_SOLVR</name>
<keyword evidence="3" id="KW-1185">Reference proteome</keyword>
<feature type="domain" description="Retrotransposon gag" evidence="1">
    <location>
        <begin position="280"/>
        <end position="357"/>
    </location>
</feature>
<dbReference type="PANTHER" id="PTHR34072:SF52">
    <property type="entry name" value="RIBONUCLEASE H"/>
    <property type="match status" value="1"/>
</dbReference>
<evidence type="ECO:0000313" key="3">
    <source>
        <dbReference type="Proteomes" id="UP001234989"/>
    </source>
</evidence>
<dbReference type="InterPro" id="IPR027417">
    <property type="entry name" value="P-loop_NTPase"/>
</dbReference>
<dbReference type="SUPFAM" id="SSF56672">
    <property type="entry name" value="DNA/RNA polymerases"/>
    <property type="match status" value="1"/>
</dbReference>
<protein>
    <recommendedName>
        <fullName evidence="1">Retrotransposon gag domain-containing protein</fullName>
    </recommendedName>
</protein>
<evidence type="ECO:0000259" key="1">
    <source>
        <dbReference type="Pfam" id="PF03732"/>
    </source>
</evidence>
<dbReference type="InterPro" id="IPR043502">
    <property type="entry name" value="DNA/RNA_pol_sf"/>
</dbReference>
<evidence type="ECO:0000313" key="2">
    <source>
        <dbReference type="EMBL" id="WMV58979.1"/>
    </source>
</evidence>
<dbReference type="Gene3D" id="3.40.50.300">
    <property type="entry name" value="P-loop containing nucleotide triphosphate hydrolases"/>
    <property type="match status" value="1"/>
</dbReference>
<dbReference type="Pfam" id="PF03732">
    <property type="entry name" value="Retrotrans_gag"/>
    <property type="match status" value="1"/>
</dbReference>
<sequence>MAGDNLRMKLLYLENRGRILIKPLQSLAESRGIALFAVDEVHYVSKWGRDFRPDYSEFIEVNDFAIVTWSQQRSKPIILKKLKILWEKFEPDLPWERGEYDESHTLLLDDSPHKALSNLHYQYGVHCEVFTNHQTLQYIFNQRGLNLRQRRWLELIRDYDITILYHPCMDNVVANALSRKTSSMGTLATISVEERPLSRDVQRDAFQVLAQAMTAQANREVLVPVNPNVVTAATRVRDFTRMNPLEFHGSKVEEYPQEFIDEMYKVLMIMGVTSMEKAELAAYQLKGVAQIWFNQWKEERAVDVGPLDWEKFKVPFLDRFFPLEMREAKVLEFINLHQGSMSVKEYDLKFTQLSRYV</sequence>
<organism evidence="2 3">
    <name type="scientific">Solanum verrucosum</name>
    <dbReference type="NCBI Taxonomy" id="315347"/>
    <lineage>
        <taxon>Eukaryota</taxon>
        <taxon>Viridiplantae</taxon>
        <taxon>Streptophyta</taxon>
        <taxon>Embryophyta</taxon>
        <taxon>Tracheophyta</taxon>
        <taxon>Spermatophyta</taxon>
        <taxon>Magnoliopsida</taxon>
        <taxon>eudicotyledons</taxon>
        <taxon>Gunneridae</taxon>
        <taxon>Pentapetalae</taxon>
        <taxon>asterids</taxon>
        <taxon>lamiids</taxon>
        <taxon>Solanales</taxon>
        <taxon>Solanaceae</taxon>
        <taxon>Solanoideae</taxon>
        <taxon>Solaneae</taxon>
        <taxon>Solanum</taxon>
    </lineage>
</organism>
<proteinExistence type="predicted"/>
<gene>
    <name evidence="2" type="ORF">MTR67_052364</name>
</gene>
<dbReference type="PANTHER" id="PTHR34072">
    <property type="entry name" value="ENZYMATIC POLYPROTEIN-RELATED"/>
    <property type="match status" value="1"/>
</dbReference>
<dbReference type="AlphaFoldDB" id="A0AAF0V896"/>
<accession>A0AAF0V896</accession>
<reference evidence="2" key="1">
    <citation type="submission" date="2023-08" db="EMBL/GenBank/DDBJ databases">
        <title>A de novo genome assembly of Solanum verrucosum Schlechtendal, a Mexican diploid species geographically isolated from the other diploid A-genome species in potato relatives.</title>
        <authorList>
            <person name="Hosaka K."/>
        </authorList>
    </citation>
    <scope>NUCLEOTIDE SEQUENCE</scope>
    <source>
        <tissue evidence="2">Young leaves</tissue>
    </source>
</reference>
<dbReference type="Proteomes" id="UP001234989">
    <property type="component" value="Chromosome 12"/>
</dbReference>
<dbReference type="EMBL" id="CP133623">
    <property type="protein sequence ID" value="WMV58979.1"/>
    <property type="molecule type" value="Genomic_DNA"/>
</dbReference>
<dbReference type="InterPro" id="IPR005162">
    <property type="entry name" value="Retrotrans_gag_dom"/>
</dbReference>